<keyword evidence="3" id="KW-0732">Signal</keyword>
<dbReference type="SMART" id="SM00020">
    <property type="entry name" value="Tryp_SPc"/>
    <property type="match status" value="1"/>
</dbReference>
<comment type="similarity">
    <text evidence="2">Belongs to the peptidase S1 family. CLIP subfamily.</text>
</comment>
<dbReference type="InterPro" id="IPR043504">
    <property type="entry name" value="Peptidase_S1_PA_chymotrypsin"/>
</dbReference>
<dbReference type="GO" id="GO:0004252">
    <property type="term" value="F:serine-type endopeptidase activity"/>
    <property type="evidence" value="ECO:0007669"/>
    <property type="project" value="InterPro"/>
</dbReference>
<evidence type="ECO:0000313" key="5">
    <source>
        <dbReference type="EMBL" id="AID60335.1"/>
    </source>
</evidence>
<dbReference type="EMBL" id="KJ512112">
    <property type="protein sequence ID" value="AID60335.1"/>
    <property type="molecule type" value="mRNA"/>
</dbReference>
<dbReference type="PRINTS" id="PR00722">
    <property type="entry name" value="CHYMOTRYPSIN"/>
</dbReference>
<feature type="signal peptide" evidence="3">
    <location>
        <begin position="1"/>
        <end position="18"/>
    </location>
</feature>
<dbReference type="OrthoDB" id="6609004at2759"/>
<accession>A0A068F798</accession>
<evidence type="ECO:0000256" key="2">
    <source>
        <dbReference type="ARBA" id="ARBA00024195"/>
    </source>
</evidence>
<dbReference type="SUPFAM" id="SSF50494">
    <property type="entry name" value="Trypsin-like serine proteases"/>
    <property type="match status" value="1"/>
</dbReference>
<evidence type="ECO:0000313" key="6">
    <source>
        <dbReference type="EMBL" id="APA33894.1"/>
    </source>
</evidence>
<protein>
    <submittedName>
        <fullName evidence="6">Seminal fluid protein</fullName>
    </submittedName>
    <submittedName>
        <fullName evidence="5">Trypsin-1</fullName>
    </submittedName>
</protein>
<feature type="chain" id="PRO_5001650438" evidence="3">
    <location>
        <begin position="19"/>
        <end position="334"/>
    </location>
</feature>
<dbReference type="AlphaFoldDB" id="A0A068F798"/>
<dbReference type="InterPro" id="IPR001254">
    <property type="entry name" value="Trypsin_dom"/>
</dbReference>
<reference evidence="6" key="3">
    <citation type="journal article" date="2016" name="BMC Genomics">
        <title>Seminal fluid protein genes of the brown planthopper, Nilaparvata lugens.</title>
        <authorList>
            <person name="Yu B."/>
            <person name="Li D.T."/>
            <person name="Lu J.B."/>
            <person name="Zhang W.X."/>
            <person name="Zhang C.X."/>
        </authorList>
    </citation>
    <scope>NUCLEOTIDE SEQUENCE</scope>
    <source>
        <strain evidence="6">NlSFP_secreted_comp32521</strain>
    </source>
</reference>
<evidence type="ECO:0000256" key="3">
    <source>
        <dbReference type="SAM" id="SignalP"/>
    </source>
</evidence>
<dbReference type="InterPro" id="IPR051487">
    <property type="entry name" value="Ser/Thr_Proteases_Immune/Dev"/>
</dbReference>
<dbReference type="Pfam" id="PF00089">
    <property type="entry name" value="Trypsin"/>
    <property type="match status" value="1"/>
</dbReference>
<organism evidence="5">
    <name type="scientific">Nilaparvata lugens</name>
    <name type="common">Brown planthopper</name>
    <dbReference type="NCBI Taxonomy" id="108931"/>
    <lineage>
        <taxon>Eukaryota</taxon>
        <taxon>Metazoa</taxon>
        <taxon>Ecdysozoa</taxon>
        <taxon>Arthropoda</taxon>
        <taxon>Hexapoda</taxon>
        <taxon>Insecta</taxon>
        <taxon>Pterygota</taxon>
        <taxon>Neoptera</taxon>
        <taxon>Paraneoptera</taxon>
        <taxon>Hemiptera</taxon>
        <taxon>Auchenorrhyncha</taxon>
        <taxon>Fulgoroidea</taxon>
        <taxon>Delphacidae</taxon>
        <taxon>Delphacinae</taxon>
        <taxon>Nilaparvata</taxon>
    </lineage>
</organism>
<feature type="domain" description="Peptidase S1" evidence="4">
    <location>
        <begin position="45"/>
        <end position="327"/>
    </location>
</feature>
<dbReference type="CDD" id="cd00190">
    <property type="entry name" value="Tryp_SPc"/>
    <property type="match status" value="1"/>
</dbReference>
<sequence>MGLQTYIVLVFLPGFVVSQGIDQHKNFNLINEERCGIPKAAQRQIHHGAKATAGQFPWMVLITANMIEKLNESHSISSPITCTGTILNAKYILSVAHCFVVDPPYELHNIEFTIPEIGPITEPNKKKKVYHGEYVIRHPEYRTTYFFVNDIAIIRVKGTIEFSDTVGPICLEHGRLLEEDYTGVMASVAGFGVYDFKDVFSNNSLERNNPVIDNDLRYLPNFPIVDDEQCIDYIADCCQELVESINRSVLNSQICAGGEVEKFAYTGDSGGPLMVIQSENKGGAPRHGITRWGSPVFSKTATTLKYTYPNVFVRVRYYIEWILDNMEPAGWLSE</sequence>
<reference evidence="5" key="1">
    <citation type="journal article" date="2014" name="BMC Genomics">
        <title>Genomic insights into the serine protease gene family and expression profile analysis in the planthopper, Nilaparvata lugens.</title>
        <authorList>
            <person name="Bao Y.Y."/>
            <person name="Qin X."/>
            <person name="Yu B."/>
            <person name="Chen L.B."/>
            <person name="Wang Z.C."/>
            <person name="Zhang C.X."/>
        </authorList>
    </citation>
    <scope>NUCLEOTIDE SEQUENCE</scope>
</reference>
<dbReference type="InterPro" id="IPR009003">
    <property type="entry name" value="Peptidase_S1_PA"/>
</dbReference>
<dbReference type="EMBL" id="KU932258">
    <property type="protein sequence ID" value="APA33894.1"/>
    <property type="molecule type" value="mRNA"/>
</dbReference>
<keyword evidence="1" id="KW-1015">Disulfide bond</keyword>
<evidence type="ECO:0000256" key="1">
    <source>
        <dbReference type="ARBA" id="ARBA00023157"/>
    </source>
</evidence>
<reference evidence="5" key="2">
    <citation type="submission" date="2014-02" db="EMBL/GenBank/DDBJ databases">
        <authorList>
            <person name="Bao Y.-Y."/>
            <person name="Zhang C.-X."/>
        </authorList>
    </citation>
    <scope>NUCLEOTIDE SEQUENCE</scope>
</reference>
<name>A0A068F798_NILLU</name>
<dbReference type="GO" id="GO:0006508">
    <property type="term" value="P:proteolysis"/>
    <property type="evidence" value="ECO:0007669"/>
    <property type="project" value="InterPro"/>
</dbReference>
<dbReference type="InterPro" id="IPR001314">
    <property type="entry name" value="Peptidase_S1A"/>
</dbReference>
<proteinExistence type="evidence at transcript level"/>
<dbReference type="PANTHER" id="PTHR24256">
    <property type="entry name" value="TRYPTASE-RELATED"/>
    <property type="match status" value="1"/>
</dbReference>
<evidence type="ECO:0000259" key="4">
    <source>
        <dbReference type="PROSITE" id="PS50240"/>
    </source>
</evidence>
<dbReference type="PROSITE" id="PS50240">
    <property type="entry name" value="TRYPSIN_DOM"/>
    <property type="match status" value="1"/>
</dbReference>
<dbReference type="Gene3D" id="2.40.10.10">
    <property type="entry name" value="Trypsin-like serine proteases"/>
    <property type="match status" value="1"/>
</dbReference>
<dbReference type="SMR" id="A0A068F798"/>